<dbReference type="AlphaFoldDB" id="A0A7C4BCE5"/>
<gene>
    <name evidence="3" type="ORF">ENV14_06165</name>
</gene>
<protein>
    <submittedName>
        <fullName evidence="3">DUF126 domain-containing protein</fullName>
    </submittedName>
</protein>
<dbReference type="GO" id="GO:0016829">
    <property type="term" value="F:lyase activity"/>
    <property type="evidence" value="ECO:0007669"/>
    <property type="project" value="UniProtKB-KW"/>
</dbReference>
<dbReference type="InterPro" id="IPR002840">
    <property type="entry name" value="PMDh-S-like_dom"/>
</dbReference>
<sequence length="174" mass="19218">MCCGIKSKTTWLYNYSYTTWKSPALPSKLSGCKALHNSCIRLENVVILKEGSASGRILKVSTLSFLGDVDRLSGRIISQDVGSYNRVIRDSILVVKRFRGSTVGTYVLYYLCRKGLAPKAILMCKPDPVVISGIILCNMLGVSNIPERVYEEVPDNARAVLRCSKNVAELCFST</sequence>
<proteinExistence type="predicted"/>
<comment type="caution">
    <text evidence="3">The sequence shown here is derived from an EMBL/GenBank/DDBJ whole genome shotgun (WGS) entry which is preliminary data.</text>
</comment>
<reference evidence="3" key="1">
    <citation type="journal article" date="2020" name="mSystems">
        <title>Genome- and Community-Level Interaction Insights into Carbon Utilization and Element Cycling Functions of Hydrothermarchaeota in Hydrothermal Sediment.</title>
        <authorList>
            <person name="Zhou Z."/>
            <person name="Liu Y."/>
            <person name="Xu W."/>
            <person name="Pan J."/>
            <person name="Luo Z.H."/>
            <person name="Li M."/>
        </authorList>
    </citation>
    <scope>NUCLEOTIDE SEQUENCE [LARGE SCALE GENOMIC DNA]</scope>
    <source>
        <strain evidence="3">SpSt-732</strain>
    </source>
</reference>
<accession>A0A7C4BCE5</accession>
<evidence type="ECO:0000313" key="3">
    <source>
        <dbReference type="EMBL" id="HGI87953.1"/>
    </source>
</evidence>
<dbReference type="Gene3D" id="3.50.30.10">
    <property type="entry name" value="Phosphohistidine domain"/>
    <property type="match status" value="1"/>
</dbReference>
<name>A0A7C4BCE5_9CREN</name>
<dbReference type="EMBL" id="DTFF01000049">
    <property type="protein sequence ID" value="HGI87953.1"/>
    <property type="molecule type" value="Genomic_DNA"/>
</dbReference>
<evidence type="ECO:0000259" key="2">
    <source>
        <dbReference type="Pfam" id="PF01989"/>
    </source>
</evidence>
<organism evidence="3">
    <name type="scientific">Ignisphaera aggregans</name>
    <dbReference type="NCBI Taxonomy" id="334771"/>
    <lineage>
        <taxon>Archaea</taxon>
        <taxon>Thermoproteota</taxon>
        <taxon>Thermoprotei</taxon>
        <taxon>Desulfurococcales</taxon>
        <taxon>Desulfurococcaceae</taxon>
        <taxon>Ignisphaera</taxon>
    </lineage>
</organism>
<dbReference type="Pfam" id="PF01989">
    <property type="entry name" value="AcnX_swivel_put"/>
    <property type="match status" value="1"/>
</dbReference>
<dbReference type="SUPFAM" id="SSF52016">
    <property type="entry name" value="LeuD/IlvD-like"/>
    <property type="match status" value="1"/>
</dbReference>
<keyword evidence="1" id="KW-0456">Lyase</keyword>
<feature type="domain" description="Phosphomevalonate dehydratase small subunit-like" evidence="2">
    <location>
        <begin position="63"/>
        <end position="138"/>
    </location>
</feature>
<evidence type="ECO:0000256" key="1">
    <source>
        <dbReference type="ARBA" id="ARBA00023239"/>
    </source>
</evidence>